<dbReference type="AlphaFoldDB" id="A0A2A2HA73"/>
<keyword evidence="4 6" id="KW-1133">Transmembrane helix</keyword>
<dbReference type="InterPro" id="IPR050833">
    <property type="entry name" value="Poly_Biosynth_Transport"/>
</dbReference>
<keyword evidence="3 6" id="KW-0812">Transmembrane</keyword>
<dbReference type="GO" id="GO:0005886">
    <property type="term" value="C:plasma membrane"/>
    <property type="evidence" value="ECO:0007669"/>
    <property type="project" value="UniProtKB-SubCell"/>
</dbReference>
<feature type="transmembrane region" description="Helical" evidence="6">
    <location>
        <begin position="357"/>
        <end position="376"/>
    </location>
</feature>
<feature type="transmembrane region" description="Helical" evidence="6">
    <location>
        <begin position="251"/>
        <end position="273"/>
    </location>
</feature>
<name>A0A2A2HA73_METBR</name>
<feature type="transmembrane region" description="Helical" evidence="6">
    <location>
        <begin position="115"/>
        <end position="135"/>
    </location>
</feature>
<protein>
    <submittedName>
        <fullName evidence="7">Uncharacterized protein</fullName>
    </submittedName>
</protein>
<evidence type="ECO:0000256" key="2">
    <source>
        <dbReference type="ARBA" id="ARBA00022475"/>
    </source>
</evidence>
<evidence type="ECO:0000256" key="1">
    <source>
        <dbReference type="ARBA" id="ARBA00004651"/>
    </source>
</evidence>
<dbReference type="RefSeq" id="WP_069584563.1">
    <property type="nucleotide sequence ID" value="NZ_LMVM01000001.1"/>
</dbReference>
<reference evidence="7 8" key="1">
    <citation type="journal article" date="2017" name="BMC Genomics">
        <title>Genomic analysis of methanogenic archaea reveals a shift towards energy conservation.</title>
        <authorList>
            <person name="Gilmore S.P."/>
            <person name="Henske J.K."/>
            <person name="Sexton J.A."/>
            <person name="Solomon K.V."/>
            <person name="Seppala S."/>
            <person name="Yoo J.I."/>
            <person name="Huyett L.M."/>
            <person name="Pressman A."/>
            <person name="Cogan J.Z."/>
            <person name="Kivenson V."/>
            <person name="Peng X."/>
            <person name="Tan Y."/>
            <person name="Valentine D.L."/>
            <person name="O'Malley M.A."/>
        </authorList>
    </citation>
    <scope>NUCLEOTIDE SEQUENCE [LARGE SCALE GENOMIC DNA]</scope>
    <source>
        <strain evidence="7 8">M.o.H.</strain>
    </source>
</reference>
<comment type="subcellular location">
    <subcellularLocation>
        <location evidence="1">Cell membrane</location>
        <topology evidence="1">Multi-pass membrane protein</topology>
    </subcellularLocation>
</comment>
<dbReference type="OrthoDB" id="19148at2157"/>
<evidence type="ECO:0000313" key="8">
    <source>
        <dbReference type="Proteomes" id="UP000217784"/>
    </source>
</evidence>
<feature type="transmembrane region" description="Helical" evidence="6">
    <location>
        <begin position="294"/>
        <end position="319"/>
    </location>
</feature>
<dbReference type="InterPro" id="IPR002797">
    <property type="entry name" value="Polysacc_synth"/>
</dbReference>
<evidence type="ECO:0000256" key="4">
    <source>
        <dbReference type="ARBA" id="ARBA00022989"/>
    </source>
</evidence>
<evidence type="ECO:0000313" key="7">
    <source>
        <dbReference type="EMBL" id="PAV06216.1"/>
    </source>
</evidence>
<gene>
    <name evidence="7" type="ORF">ASJ80_15410</name>
</gene>
<dbReference type="PANTHER" id="PTHR30250:SF11">
    <property type="entry name" value="O-ANTIGEN TRANSPORTER-RELATED"/>
    <property type="match status" value="1"/>
</dbReference>
<feature type="transmembrane region" description="Helical" evidence="6">
    <location>
        <begin position="212"/>
        <end position="231"/>
    </location>
</feature>
<feature type="transmembrane region" description="Helical" evidence="6">
    <location>
        <begin position="147"/>
        <end position="165"/>
    </location>
</feature>
<dbReference type="PANTHER" id="PTHR30250">
    <property type="entry name" value="PST FAMILY PREDICTED COLANIC ACID TRANSPORTER"/>
    <property type="match status" value="1"/>
</dbReference>
<sequence>MNTAKRIFKNTSILFIAQVVNYILAFFYTIYLARYLGVSGFGVLTFGISFTTIMGVTADLGLSILAVREIARDKSISSGYTGNLIVIKLVLSSITMGLIVLFMNLFNYPSQTIQVVYLLAIWMLFTSFTQLFYSVFQAYEKMEYQSLGTILYSILLFSGVFYGIFNNFSIEWFALIYLIVSGVTLAYTVFIQITRFPRPSLQVNWNFWKSKLTLALPLSIASIFSTIAFRVDTVLLSLFQGYIVVGLYTAPYKIIEVLLFIPSVYSAVIFPVLSRFHVSSKESFQLIYVKSIKYMIILGLPIAAGITILSNDIILLLYQSAFSGSVVALQILIWTVPLLLLTTSFGIILISMNKQVLAIRLTFIYMIFNIGVNLVVIPQFSYLGAAVVTVLTELVNFIMLFYYLSKFICKVPLHKLIWKPALATVIMSLFIISVHLNIFITVLLATVIYFALLILFKTFSKGDYNIIRKLVEKG</sequence>
<keyword evidence="2" id="KW-1003">Cell membrane</keyword>
<evidence type="ECO:0000256" key="5">
    <source>
        <dbReference type="ARBA" id="ARBA00023136"/>
    </source>
</evidence>
<evidence type="ECO:0000256" key="3">
    <source>
        <dbReference type="ARBA" id="ARBA00022692"/>
    </source>
</evidence>
<feature type="transmembrane region" description="Helical" evidence="6">
    <location>
        <begin position="12"/>
        <end position="31"/>
    </location>
</feature>
<organism evidence="7 8">
    <name type="scientific">Methanobacterium bryantii</name>
    <dbReference type="NCBI Taxonomy" id="2161"/>
    <lineage>
        <taxon>Archaea</taxon>
        <taxon>Methanobacteriati</taxon>
        <taxon>Methanobacteriota</taxon>
        <taxon>Methanomada group</taxon>
        <taxon>Methanobacteria</taxon>
        <taxon>Methanobacteriales</taxon>
        <taxon>Methanobacteriaceae</taxon>
        <taxon>Methanobacterium</taxon>
    </lineage>
</organism>
<feature type="transmembrane region" description="Helical" evidence="6">
    <location>
        <begin position="438"/>
        <end position="459"/>
    </location>
</feature>
<dbReference type="CDD" id="cd13128">
    <property type="entry name" value="MATE_Wzx_like"/>
    <property type="match status" value="1"/>
</dbReference>
<dbReference type="Pfam" id="PF01943">
    <property type="entry name" value="Polysacc_synt"/>
    <property type="match status" value="1"/>
</dbReference>
<accession>A0A2A2HA73</accession>
<feature type="transmembrane region" description="Helical" evidence="6">
    <location>
        <begin position="171"/>
        <end position="191"/>
    </location>
</feature>
<dbReference type="EMBL" id="LMVM01000001">
    <property type="protein sequence ID" value="PAV06216.1"/>
    <property type="molecule type" value="Genomic_DNA"/>
</dbReference>
<feature type="transmembrane region" description="Helical" evidence="6">
    <location>
        <begin position="43"/>
        <end position="67"/>
    </location>
</feature>
<feature type="transmembrane region" description="Helical" evidence="6">
    <location>
        <begin position="382"/>
        <end position="404"/>
    </location>
</feature>
<dbReference type="Proteomes" id="UP000217784">
    <property type="component" value="Unassembled WGS sequence"/>
</dbReference>
<feature type="transmembrane region" description="Helical" evidence="6">
    <location>
        <begin position="79"/>
        <end position="103"/>
    </location>
</feature>
<keyword evidence="5 6" id="KW-0472">Membrane</keyword>
<evidence type="ECO:0000256" key="6">
    <source>
        <dbReference type="SAM" id="Phobius"/>
    </source>
</evidence>
<comment type="caution">
    <text evidence="7">The sequence shown here is derived from an EMBL/GenBank/DDBJ whole genome shotgun (WGS) entry which is preliminary data.</text>
</comment>
<proteinExistence type="predicted"/>
<feature type="transmembrane region" description="Helical" evidence="6">
    <location>
        <begin position="416"/>
        <end position="432"/>
    </location>
</feature>
<feature type="transmembrane region" description="Helical" evidence="6">
    <location>
        <begin position="331"/>
        <end position="350"/>
    </location>
</feature>
<keyword evidence="8" id="KW-1185">Reference proteome</keyword>